<proteinExistence type="predicted"/>
<accession>A0AAV4U8K7</accession>
<sequence>MVTWSTPRAKRRRKENIMSNNRKTHPNIILTYVRDWTVLIKRTKQQKKKCPANFLGRMRHLNHSLLLSVTVIFGSGAEDKTYLF</sequence>
<protein>
    <submittedName>
        <fullName evidence="2">Uncharacterized protein</fullName>
    </submittedName>
</protein>
<dbReference type="AlphaFoldDB" id="A0AAV4U8K7"/>
<evidence type="ECO:0000256" key="1">
    <source>
        <dbReference type="SAM" id="MobiDB-lite"/>
    </source>
</evidence>
<feature type="region of interest" description="Disordered" evidence="1">
    <location>
        <begin position="1"/>
        <end position="22"/>
    </location>
</feature>
<organism evidence="2 3">
    <name type="scientific">Caerostris darwini</name>
    <dbReference type="NCBI Taxonomy" id="1538125"/>
    <lineage>
        <taxon>Eukaryota</taxon>
        <taxon>Metazoa</taxon>
        <taxon>Ecdysozoa</taxon>
        <taxon>Arthropoda</taxon>
        <taxon>Chelicerata</taxon>
        <taxon>Arachnida</taxon>
        <taxon>Araneae</taxon>
        <taxon>Araneomorphae</taxon>
        <taxon>Entelegynae</taxon>
        <taxon>Araneoidea</taxon>
        <taxon>Araneidae</taxon>
        <taxon>Caerostris</taxon>
    </lineage>
</organism>
<comment type="caution">
    <text evidence="2">The sequence shown here is derived from an EMBL/GenBank/DDBJ whole genome shotgun (WGS) entry which is preliminary data.</text>
</comment>
<dbReference type="EMBL" id="BPLQ01010865">
    <property type="protein sequence ID" value="GIY54062.1"/>
    <property type="molecule type" value="Genomic_DNA"/>
</dbReference>
<evidence type="ECO:0000313" key="2">
    <source>
        <dbReference type="EMBL" id="GIY54062.1"/>
    </source>
</evidence>
<gene>
    <name evidence="2" type="ORF">CDAR_8091</name>
</gene>
<reference evidence="2 3" key="1">
    <citation type="submission" date="2021-06" db="EMBL/GenBank/DDBJ databases">
        <title>Caerostris darwini draft genome.</title>
        <authorList>
            <person name="Kono N."/>
            <person name="Arakawa K."/>
        </authorList>
    </citation>
    <scope>NUCLEOTIDE SEQUENCE [LARGE SCALE GENOMIC DNA]</scope>
</reference>
<evidence type="ECO:0000313" key="3">
    <source>
        <dbReference type="Proteomes" id="UP001054837"/>
    </source>
</evidence>
<keyword evidence="3" id="KW-1185">Reference proteome</keyword>
<dbReference type="Proteomes" id="UP001054837">
    <property type="component" value="Unassembled WGS sequence"/>
</dbReference>
<name>A0AAV4U8K7_9ARAC</name>